<dbReference type="AlphaFoldDB" id="A0A194XP64"/>
<dbReference type="GeneID" id="28823912"/>
<organism evidence="2 3">
    <name type="scientific">Mollisia scopiformis</name>
    <name type="common">Conifer needle endophyte fungus</name>
    <name type="synonym">Phialocephala scopiformis</name>
    <dbReference type="NCBI Taxonomy" id="149040"/>
    <lineage>
        <taxon>Eukaryota</taxon>
        <taxon>Fungi</taxon>
        <taxon>Dikarya</taxon>
        <taxon>Ascomycota</taxon>
        <taxon>Pezizomycotina</taxon>
        <taxon>Leotiomycetes</taxon>
        <taxon>Helotiales</taxon>
        <taxon>Mollisiaceae</taxon>
        <taxon>Mollisia</taxon>
    </lineage>
</organism>
<reference evidence="2 3" key="1">
    <citation type="submission" date="2015-10" db="EMBL/GenBank/DDBJ databases">
        <title>Full genome of DAOMC 229536 Phialocephala scopiformis, a fungal endophyte of spruce producing the potent anti-insectan compound rugulosin.</title>
        <authorList>
            <consortium name="DOE Joint Genome Institute"/>
            <person name="Walker A.K."/>
            <person name="Frasz S.L."/>
            <person name="Seifert K.A."/>
            <person name="Miller J.D."/>
            <person name="Mondo S.J."/>
            <person name="Labutti K."/>
            <person name="Lipzen A."/>
            <person name="Dockter R."/>
            <person name="Kennedy M."/>
            <person name="Grigoriev I.V."/>
            <person name="Spatafora J.W."/>
        </authorList>
    </citation>
    <scope>NUCLEOTIDE SEQUENCE [LARGE SCALE GENOMIC DNA]</scope>
    <source>
        <strain evidence="2 3">CBS 120377</strain>
    </source>
</reference>
<dbReference type="Proteomes" id="UP000070700">
    <property type="component" value="Unassembled WGS sequence"/>
</dbReference>
<keyword evidence="1" id="KW-1133">Transmembrane helix</keyword>
<evidence type="ECO:0000313" key="2">
    <source>
        <dbReference type="EMBL" id="KUJ21527.1"/>
    </source>
</evidence>
<protein>
    <submittedName>
        <fullName evidence="2">Uncharacterized protein</fullName>
    </submittedName>
</protein>
<dbReference type="InParanoid" id="A0A194XP64"/>
<feature type="transmembrane region" description="Helical" evidence="1">
    <location>
        <begin position="12"/>
        <end position="33"/>
    </location>
</feature>
<accession>A0A194XP64</accession>
<keyword evidence="1" id="KW-0472">Membrane</keyword>
<name>A0A194XP64_MOLSC</name>
<proteinExistence type="predicted"/>
<evidence type="ECO:0000313" key="3">
    <source>
        <dbReference type="Proteomes" id="UP000070700"/>
    </source>
</evidence>
<evidence type="ECO:0000256" key="1">
    <source>
        <dbReference type="SAM" id="Phobius"/>
    </source>
</evidence>
<keyword evidence="3" id="KW-1185">Reference proteome</keyword>
<gene>
    <name evidence="2" type="ORF">LY89DRAFT_681012</name>
</gene>
<keyword evidence="1" id="KW-0812">Transmembrane</keyword>
<dbReference type="KEGG" id="psco:LY89DRAFT_681012"/>
<dbReference type="EMBL" id="KQ947407">
    <property type="protein sequence ID" value="KUJ21527.1"/>
    <property type="molecule type" value="Genomic_DNA"/>
</dbReference>
<dbReference type="RefSeq" id="XP_018075882.1">
    <property type="nucleotide sequence ID" value="XM_018214186.1"/>
</dbReference>
<sequence length="71" mass="7965">MRACSEQRFHIMSFIPGIRIAMPFMVFVISYTANSPDCSSHSQPSVWCLLSRTNCLRYRSGSTHIVAVGDP</sequence>